<comment type="caution">
    <text evidence="12">The sequence shown here is derived from an EMBL/GenBank/DDBJ whole genome shotgun (WGS) entry which is preliminary data.</text>
</comment>
<dbReference type="Pfam" id="PF00528">
    <property type="entry name" value="BPD_transp_1"/>
    <property type="match status" value="1"/>
</dbReference>
<evidence type="ECO:0000256" key="7">
    <source>
        <dbReference type="ARBA" id="ARBA00022989"/>
    </source>
</evidence>
<dbReference type="InterPro" id="IPR000515">
    <property type="entry name" value="MetI-like"/>
</dbReference>
<dbReference type="InterPro" id="IPR035906">
    <property type="entry name" value="MetI-like_sf"/>
</dbReference>
<sequence>MLAGAGLGRGPDLGFLASSVASSALIVLVVVFVGVFLLWLAVPALAANHANFLLSNDWNMDPAQLSFGILGLLWTTVITSVIAMVIAVPIAIGIALLISQYVRPRVGRAIGFVVDLLAAVPSVIFGLWGITTFAPALRPVSAFLSTYLGWIPLFSPALPVPDGSAFTAGIVLAMMILPIVTAISRDVFAQTPREEVEAALALGATKWETIRLAVLPYGRSGVIAAAMLGLGRALGETIAVMIILSKPAGGPIDVSVFAGGETFASTIAANSGEFDHPLKTGAFIAAGLVLFIVTFVVNAAARVIAERGKAKA</sequence>
<evidence type="ECO:0000256" key="4">
    <source>
        <dbReference type="ARBA" id="ARBA00022475"/>
    </source>
</evidence>
<dbReference type="PANTHER" id="PTHR30425">
    <property type="entry name" value="PHOSPHATE TRANSPORT SYSTEM PERMEASE PROTEIN PST"/>
    <property type="match status" value="1"/>
</dbReference>
<feature type="transmembrane region" description="Helical" evidence="9">
    <location>
        <begin position="67"/>
        <end position="97"/>
    </location>
</feature>
<reference evidence="12" key="2">
    <citation type="journal article" date="2021" name="PeerJ">
        <title>Extensive microbial diversity within the chicken gut microbiome revealed by metagenomics and culture.</title>
        <authorList>
            <person name="Gilroy R."/>
            <person name="Ravi A."/>
            <person name="Getino M."/>
            <person name="Pursley I."/>
            <person name="Horton D.L."/>
            <person name="Alikhan N.F."/>
            <person name="Baker D."/>
            <person name="Gharbi K."/>
            <person name="Hall N."/>
            <person name="Watson M."/>
            <person name="Adriaenssens E.M."/>
            <person name="Foster-Nyarko E."/>
            <person name="Jarju S."/>
            <person name="Secka A."/>
            <person name="Antonio M."/>
            <person name="Oren A."/>
            <person name="Chaudhuri R.R."/>
            <person name="La Ragione R."/>
            <person name="Hildebrand F."/>
            <person name="Pallen M.J."/>
        </authorList>
    </citation>
    <scope>NUCLEOTIDE SEQUENCE</scope>
    <source>
        <strain evidence="12">ChiGjej1B1-24693</strain>
    </source>
</reference>
<keyword evidence="7 9" id="KW-1133">Transmembrane helix</keyword>
<evidence type="ECO:0000313" key="12">
    <source>
        <dbReference type="EMBL" id="HIT74011.1"/>
    </source>
</evidence>
<comment type="similarity">
    <text evidence="2 10">Belongs to the binding-protein-dependent transport system permease family. CysTW subfamily.</text>
</comment>
<evidence type="ECO:0000313" key="13">
    <source>
        <dbReference type="Proteomes" id="UP000886842"/>
    </source>
</evidence>
<dbReference type="SUPFAM" id="SSF161098">
    <property type="entry name" value="MetI-like"/>
    <property type="match status" value="1"/>
</dbReference>
<keyword evidence="8 9" id="KW-0472">Membrane</keyword>
<evidence type="ECO:0000256" key="10">
    <source>
        <dbReference type="RuleBase" id="RU363054"/>
    </source>
</evidence>
<name>A0A9D1KL37_9ACTN</name>
<keyword evidence="4 10" id="KW-1003">Cell membrane</keyword>
<dbReference type="PANTHER" id="PTHR30425:SF1">
    <property type="entry name" value="PHOSPHATE TRANSPORT SYSTEM PERMEASE PROTEIN PSTC"/>
    <property type="match status" value="1"/>
</dbReference>
<dbReference type="GO" id="GO:0005315">
    <property type="term" value="F:phosphate transmembrane transporter activity"/>
    <property type="evidence" value="ECO:0007669"/>
    <property type="project" value="InterPro"/>
</dbReference>
<feature type="transmembrane region" description="Helical" evidence="9">
    <location>
        <begin position="221"/>
        <end position="244"/>
    </location>
</feature>
<dbReference type="GO" id="GO:0005886">
    <property type="term" value="C:plasma membrane"/>
    <property type="evidence" value="ECO:0007669"/>
    <property type="project" value="UniProtKB-SubCell"/>
</dbReference>
<dbReference type="EMBL" id="DVLP01000011">
    <property type="protein sequence ID" value="HIT74011.1"/>
    <property type="molecule type" value="Genomic_DNA"/>
</dbReference>
<organism evidence="12 13">
    <name type="scientific">Candidatus Avipropionibacterium avicola</name>
    <dbReference type="NCBI Taxonomy" id="2840701"/>
    <lineage>
        <taxon>Bacteria</taxon>
        <taxon>Bacillati</taxon>
        <taxon>Actinomycetota</taxon>
        <taxon>Actinomycetes</taxon>
        <taxon>Propionibacteriales</taxon>
        <taxon>Propionibacteriaceae</taxon>
        <taxon>Propionibacteriaceae incertae sedis</taxon>
        <taxon>Candidatus Avipropionibacterium</taxon>
    </lineage>
</organism>
<evidence type="ECO:0000256" key="1">
    <source>
        <dbReference type="ARBA" id="ARBA00004651"/>
    </source>
</evidence>
<dbReference type="NCBIfam" id="TIGR02138">
    <property type="entry name" value="phosphate_pstC"/>
    <property type="match status" value="1"/>
</dbReference>
<evidence type="ECO:0000259" key="11">
    <source>
        <dbReference type="PROSITE" id="PS50928"/>
    </source>
</evidence>
<feature type="domain" description="ABC transmembrane type-1" evidence="11">
    <location>
        <begin position="73"/>
        <end position="301"/>
    </location>
</feature>
<reference evidence="12" key="1">
    <citation type="submission" date="2020-10" db="EMBL/GenBank/DDBJ databases">
        <authorList>
            <person name="Gilroy R."/>
        </authorList>
    </citation>
    <scope>NUCLEOTIDE SEQUENCE</scope>
    <source>
        <strain evidence="12">ChiGjej1B1-24693</strain>
    </source>
</reference>
<dbReference type="Proteomes" id="UP000886842">
    <property type="component" value="Unassembled WGS sequence"/>
</dbReference>
<accession>A0A9D1KL37</accession>
<dbReference type="AlphaFoldDB" id="A0A9D1KL37"/>
<proteinExistence type="inferred from homology"/>
<evidence type="ECO:0000256" key="6">
    <source>
        <dbReference type="ARBA" id="ARBA00022692"/>
    </source>
</evidence>
<comment type="subcellular location">
    <subcellularLocation>
        <location evidence="1 9">Cell membrane</location>
        <topology evidence="1 9">Multi-pass membrane protein</topology>
    </subcellularLocation>
</comment>
<gene>
    <name evidence="12" type="primary">pstC</name>
    <name evidence="12" type="ORF">IAA98_00320</name>
</gene>
<dbReference type="InterPro" id="IPR051124">
    <property type="entry name" value="Phosphate_Transport_Permease"/>
</dbReference>
<evidence type="ECO:0000256" key="5">
    <source>
        <dbReference type="ARBA" id="ARBA00022592"/>
    </source>
</evidence>
<evidence type="ECO:0000256" key="2">
    <source>
        <dbReference type="ARBA" id="ARBA00007069"/>
    </source>
</evidence>
<feature type="transmembrane region" description="Helical" evidence="9">
    <location>
        <begin position="282"/>
        <end position="305"/>
    </location>
</feature>
<comment type="function">
    <text evidence="10">Part of the binding-protein-dependent transport system for phosphate; probably responsible for the translocation of the substrate across the membrane.</text>
</comment>
<feature type="transmembrane region" description="Helical" evidence="9">
    <location>
        <begin position="164"/>
        <end position="183"/>
    </location>
</feature>
<dbReference type="PROSITE" id="PS50928">
    <property type="entry name" value="ABC_TM1"/>
    <property type="match status" value="1"/>
</dbReference>
<keyword evidence="3 9" id="KW-0813">Transport</keyword>
<protein>
    <recommendedName>
        <fullName evidence="10">Phosphate transport system permease protein</fullName>
    </recommendedName>
</protein>
<dbReference type="CDD" id="cd06261">
    <property type="entry name" value="TM_PBP2"/>
    <property type="match status" value="1"/>
</dbReference>
<keyword evidence="6 9" id="KW-0812">Transmembrane</keyword>
<dbReference type="GO" id="GO:0006817">
    <property type="term" value="P:phosphate ion transport"/>
    <property type="evidence" value="ECO:0007669"/>
    <property type="project" value="UniProtKB-KW"/>
</dbReference>
<evidence type="ECO:0000256" key="3">
    <source>
        <dbReference type="ARBA" id="ARBA00022448"/>
    </source>
</evidence>
<keyword evidence="5 10" id="KW-0592">Phosphate transport</keyword>
<feature type="transmembrane region" description="Helical" evidence="9">
    <location>
        <begin position="109"/>
        <end position="128"/>
    </location>
</feature>
<dbReference type="Gene3D" id="1.10.3720.10">
    <property type="entry name" value="MetI-like"/>
    <property type="match status" value="1"/>
</dbReference>
<evidence type="ECO:0000256" key="8">
    <source>
        <dbReference type="ARBA" id="ARBA00023136"/>
    </source>
</evidence>
<evidence type="ECO:0000256" key="9">
    <source>
        <dbReference type="RuleBase" id="RU363032"/>
    </source>
</evidence>
<feature type="transmembrane region" description="Helical" evidence="9">
    <location>
        <begin position="20"/>
        <end position="46"/>
    </location>
</feature>
<dbReference type="InterPro" id="IPR011864">
    <property type="entry name" value="Phosphate_PstC"/>
</dbReference>